<accession>A0A3N1CYE7</accession>
<dbReference type="Proteomes" id="UP000272400">
    <property type="component" value="Unassembled WGS sequence"/>
</dbReference>
<keyword evidence="2" id="KW-1185">Reference proteome</keyword>
<keyword evidence="1" id="KW-0238">DNA-binding</keyword>
<gene>
    <name evidence="1" type="ORF">EDD29_3327</name>
</gene>
<name>A0A3N1CYE7_9ACTN</name>
<dbReference type="AlphaFoldDB" id="A0A3N1CYE7"/>
<evidence type="ECO:0000313" key="2">
    <source>
        <dbReference type="Proteomes" id="UP000272400"/>
    </source>
</evidence>
<comment type="caution">
    <text evidence="1">The sequence shown here is derived from an EMBL/GenBank/DDBJ whole genome shotgun (WGS) entry which is preliminary data.</text>
</comment>
<dbReference type="RefSeq" id="WP_246052806.1">
    <property type="nucleotide sequence ID" value="NZ_RJKE01000001.1"/>
</dbReference>
<reference evidence="1 2" key="1">
    <citation type="submission" date="2018-11" db="EMBL/GenBank/DDBJ databases">
        <title>Sequencing the genomes of 1000 actinobacteria strains.</title>
        <authorList>
            <person name="Klenk H.-P."/>
        </authorList>
    </citation>
    <scope>NUCLEOTIDE SEQUENCE [LARGE SCALE GENOMIC DNA]</scope>
    <source>
        <strain evidence="1 2">DSM 44254</strain>
    </source>
</reference>
<dbReference type="InterPro" id="IPR009351">
    <property type="entry name" value="AlkZ-like"/>
</dbReference>
<evidence type="ECO:0000313" key="1">
    <source>
        <dbReference type="EMBL" id="ROO85778.1"/>
    </source>
</evidence>
<dbReference type="Pfam" id="PF06224">
    <property type="entry name" value="AlkZ-like"/>
    <property type="match status" value="1"/>
</dbReference>
<dbReference type="PANTHER" id="PTHR38479:SF2">
    <property type="entry name" value="WINGED HELIX DNA-BINDING DOMAIN-CONTAINING PROTEIN"/>
    <property type="match status" value="1"/>
</dbReference>
<dbReference type="EMBL" id="RJKE01000001">
    <property type="protein sequence ID" value="ROO85778.1"/>
    <property type="molecule type" value="Genomic_DNA"/>
</dbReference>
<dbReference type="GO" id="GO:0003677">
    <property type="term" value="F:DNA binding"/>
    <property type="evidence" value="ECO:0007669"/>
    <property type="project" value="UniProtKB-KW"/>
</dbReference>
<protein>
    <submittedName>
        <fullName evidence="1">Winged helix DNA-binding protein</fullName>
    </submittedName>
</protein>
<dbReference type="PANTHER" id="PTHR38479">
    <property type="entry name" value="LMO0824 PROTEIN"/>
    <property type="match status" value="1"/>
</dbReference>
<proteinExistence type="predicted"/>
<sequence>MTELRDFSWSEVCARRLERHGLAAPLKDARPADVAGAMAGVHAQVMSAAEVGIGMRLGTGTRQDVRDALWKERSLVKTYGLRGTVHLVPARDLALWVGALSALPLIQPRHRPDTGLTPGQTEEVVAAIREALADTELTVDELTDEVVARTGPWAGDLVMEAFQGKWPRWRQAMHLAGMRGALCFAPDRGRKAAFTDPRRSVPGFVPAAPEEALPWLVRSHLHAYGPSTPQRFAHWTNVPPAWAKELFASLGDALEPVLVEGEAAWVAAGDLAVPETAPHGVRLLPYFDGYAYRVGNQPPALLYPGEAADRARRGNFQLLLVDGTVAGRWHQRRSGRKLAVTVESFTGLSPARLDDLGRQTARLGEILEAVPTLTLGPVTTGGHA</sequence>
<organism evidence="1 2">
    <name type="scientific">Actinocorallia herbida</name>
    <dbReference type="NCBI Taxonomy" id="58109"/>
    <lineage>
        <taxon>Bacteria</taxon>
        <taxon>Bacillati</taxon>
        <taxon>Actinomycetota</taxon>
        <taxon>Actinomycetes</taxon>
        <taxon>Streptosporangiales</taxon>
        <taxon>Thermomonosporaceae</taxon>
        <taxon>Actinocorallia</taxon>
    </lineage>
</organism>